<feature type="compositionally biased region" description="Basic and acidic residues" evidence="1">
    <location>
        <begin position="8"/>
        <end position="28"/>
    </location>
</feature>
<reference evidence="2" key="1">
    <citation type="submission" date="2023-03" db="EMBL/GenBank/DDBJ databases">
        <authorList>
            <person name="Steffen K."/>
            <person name="Cardenas P."/>
        </authorList>
    </citation>
    <scope>NUCLEOTIDE SEQUENCE</scope>
</reference>
<comment type="caution">
    <text evidence="2">The sequence shown here is derived from an EMBL/GenBank/DDBJ whole genome shotgun (WGS) entry which is preliminary data.</text>
</comment>
<feature type="region of interest" description="Disordered" evidence="1">
    <location>
        <begin position="1"/>
        <end position="28"/>
    </location>
</feature>
<protein>
    <submittedName>
        <fullName evidence="2">Uncharacterized protein</fullName>
    </submittedName>
</protein>
<sequence length="90" mass="10179">QAAGLGEVELHKQPYGEGQRREERERSRCTQSGCTSLVHVVLPQSQSSSHSNQCRYGVIEDEGIHEEQQSHCHQRCSVISIKRVLNPHTM</sequence>
<evidence type="ECO:0000256" key="1">
    <source>
        <dbReference type="SAM" id="MobiDB-lite"/>
    </source>
</evidence>
<name>A0AA35WFG2_GEOBA</name>
<evidence type="ECO:0000313" key="2">
    <source>
        <dbReference type="EMBL" id="CAI8015356.1"/>
    </source>
</evidence>
<evidence type="ECO:0000313" key="3">
    <source>
        <dbReference type="Proteomes" id="UP001174909"/>
    </source>
</evidence>
<organism evidence="2 3">
    <name type="scientific">Geodia barretti</name>
    <name type="common">Barrett's horny sponge</name>
    <dbReference type="NCBI Taxonomy" id="519541"/>
    <lineage>
        <taxon>Eukaryota</taxon>
        <taxon>Metazoa</taxon>
        <taxon>Porifera</taxon>
        <taxon>Demospongiae</taxon>
        <taxon>Heteroscleromorpha</taxon>
        <taxon>Tetractinellida</taxon>
        <taxon>Astrophorina</taxon>
        <taxon>Geodiidae</taxon>
        <taxon>Geodia</taxon>
    </lineage>
</organism>
<dbReference type="EMBL" id="CASHTH010001435">
    <property type="protein sequence ID" value="CAI8015356.1"/>
    <property type="molecule type" value="Genomic_DNA"/>
</dbReference>
<gene>
    <name evidence="2" type="ORF">GBAR_LOCUS9513</name>
</gene>
<proteinExistence type="predicted"/>
<keyword evidence="3" id="KW-1185">Reference proteome</keyword>
<feature type="non-terminal residue" evidence="2">
    <location>
        <position position="90"/>
    </location>
</feature>
<accession>A0AA35WFG2</accession>
<dbReference type="Proteomes" id="UP001174909">
    <property type="component" value="Unassembled WGS sequence"/>
</dbReference>
<dbReference type="AlphaFoldDB" id="A0AA35WFG2"/>